<dbReference type="GO" id="GO:0098552">
    <property type="term" value="C:side of membrane"/>
    <property type="evidence" value="ECO:0007669"/>
    <property type="project" value="UniProtKB-KW"/>
</dbReference>
<keyword evidence="12" id="KW-1185">Reference proteome</keyword>
<dbReference type="Proteomes" id="UP000073492">
    <property type="component" value="Unassembled WGS sequence"/>
</dbReference>
<feature type="signal peptide" evidence="9">
    <location>
        <begin position="1"/>
        <end position="17"/>
    </location>
</feature>
<evidence type="ECO:0000256" key="5">
    <source>
        <dbReference type="ARBA" id="ARBA00023136"/>
    </source>
</evidence>
<evidence type="ECO:0000256" key="6">
    <source>
        <dbReference type="ARBA" id="ARBA00023180"/>
    </source>
</evidence>
<evidence type="ECO:0000256" key="1">
    <source>
        <dbReference type="ARBA" id="ARBA00004609"/>
    </source>
</evidence>
<dbReference type="AlphaFoldDB" id="A0A139I2G7"/>
<keyword evidence="3" id="KW-0336">GPI-anchor</keyword>
<accession>A0A139I2G7</accession>
<keyword evidence="7" id="KW-0449">Lipoprotein</keyword>
<reference evidence="11 12" key="1">
    <citation type="submission" date="2015-07" db="EMBL/GenBank/DDBJ databases">
        <title>Comparative genomics of the Sigatoka disease complex on banana suggests a link between parallel evolutionary changes in Pseudocercospora fijiensis and Pseudocercospora eumusae and increased virulence on the banana host.</title>
        <authorList>
            <person name="Chang T.-C."/>
            <person name="Salvucci A."/>
            <person name="Crous P.W."/>
            <person name="Stergiopoulos I."/>
        </authorList>
    </citation>
    <scope>NUCLEOTIDE SEQUENCE [LARGE SCALE GENOMIC DNA]</scope>
    <source>
        <strain evidence="11 12">CBS 116634</strain>
    </source>
</reference>
<keyword evidence="6" id="KW-0325">Glycoprotein</keyword>
<proteinExistence type="predicted"/>
<evidence type="ECO:0000256" key="2">
    <source>
        <dbReference type="ARBA" id="ARBA00022475"/>
    </source>
</evidence>
<evidence type="ECO:0000256" key="9">
    <source>
        <dbReference type="SAM" id="SignalP"/>
    </source>
</evidence>
<evidence type="ECO:0000256" key="3">
    <source>
        <dbReference type="ARBA" id="ARBA00022622"/>
    </source>
</evidence>
<organism evidence="11 12">
    <name type="scientific">Pseudocercospora musae</name>
    <dbReference type="NCBI Taxonomy" id="113226"/>
    <lineage>
        <taxon>Eukaryota</taxon>
        <taxon>Fungi</taxon>
        <taxon>Dikarya</taxon>
        <taxon>Ascomycota</taxon>
        <taxon>Pezizomycotina</taxon>
        <taxon>Dothideomycetes</taxon>
        <taxon>Dothideomycetidae</taxon>
        <taxon>Mycosphaerellales</taxon>
        <taxon>Mycosphaerellaceae</taxon>
        <taxon>Pseudocercospora</taxon>
    </lineage>
</organism>
<evidence type="ECO:0000313" key="11">
    <source>
        <dbReference type="EMBL" id="KXT08752.1"/>
    </source>
</evidence>
<dbReference type="PANTHER" id="PTHR34992">
    <property type="entry name" value="HYPHAL ANASTAMOSIS-7 PROTEIN"/>
    <property type="match status" value="1"/>
</dbReference>
<evidence type="ECO:0000256" key="4">
    <source>
        <dbReference type="ARBA" id="ARBA00022729"/>
    </source>
</evidence>
<keyword evidence="4 9" id="KW-0732">Signal</keyword>
<evidence type="ECO:0000256" key="8">
    <source>
        <dbReference type="SAM" id="MobiDB-lite"/>
    </source>
</evidence>
<feature type="region of interest" description="Disordered" evidence="8">
    <location>
        <begin position="160"/>
        <end position="192"/>
    </location>
</feature>
<gene>
    <name evidence="11" type="ORF">AC579_6428</name>
</gene>
<dbReference type="InterPro" id="IPR046936">
    <property type="entry name" value="BIM1-like"/>
</dbReference>
<dbReference type="InterPro" id="IPR046530">
    <property type="entry name" value="BIM1-like_dom"/>
</dbReference>
<name>A0A139I2G7_9PEZI</name>
<dbReference type="GO" id="GO:0005886">
    <property type="term" value="C:plasma membrane"/>
    <property type="evidence" value="ECO:0007669"/>
    <property type="project" value="UniProtKB-SubCell"/>
</dbReference>
<dbReference type="CDD" id="cd21176">
    <property type="entry name" value="LPMO_auxiliary-like"/>
    <property type="match status" value="1"/>
</dbReference>
<feature type="chain" id="PRO_5007297107" description="Copper acquisition factor BIM1-like domain-containing protein" evidence="9">
    <location>
        <begin position="18"/>
        <end position="221"/>
    </location>
</feature>
<dbReference type="Pfam" id="PF20238">
    <property type="entry name" value="BIM1-like_dom"/>
    <property type="match status" value="1"/>
</dbReference>
<evidence type="ECO:0000313" key="12">
    <source>
        <dbReference type="Proteomes" id="UP000073492"/>
    </source>
</evidence>
<dbReference type="EMBL" id="LFZO01000405">
    <property type="protein sequence ID" value="KXT08752.1"/>
    <property type="molecule type" value="Genomic_DNA"/>
</dbReference>
<evidence type="ECO:0000259" key="10">
    <source>
        <dbReference type="Pfam" id="PF20238"/>
    </source>
</evidence>
<feature type="domain" description="Copper acquisition factor BIM1-like" evidence="10">
    <location>
        <begin position="16"/>
        <end position="154"/>
    </location>
</feature>
<keyword evidence="2" id="KW-1003">Cell membrane</keyword>
<protein>
    <recommendedName>
        <fullName evidence="10">Copper acquisition factor BIM1-like domain-containing protein</fullName>
    </recommendedName>
</protein>
<sequence length="221" mass="22303">MLRSLCTGLIAASLASAHFTLDWPPTAGFVDDDEPTAPCGGATVVVNDTAPQVQVERFAVSIFSSHPAGSWSFLATTDTQEPYNFTEIVPVVNSTGVGKFCLTDLRAPDDFAGKAGIIQVIDSSVDGTLYQCAPVNFVTGSNSTTGSACTNATGFTATWTSESTNTSESTGSSDSTNSSKPSSSPSSSQTTASATSSAGAAMATAMGSVVGLGMLAAGLIL</sequence>
<comment type="caution">
    <text evidence="11">The sequence shown here is derived from an EMBL/GenBank/DDBJ whole genome shotgun (WGS) entry which is preliminary data.</text>
</comment>
<dbReference type="PANTHER" id="PTHR34992:SF1">
    <property type="entry name" value="COPPER ACQUISITION FACTOR BIM1-LIKE DOMAIN-CONTAINING PROTEIN"/>
    <property type="match status" value="1"/>
</dbReference>
<keyword evidence="5" id="KW-0472">Membrane</keyword>
<evidence type="ECO:0000256" key="7">
    <source>
        <dbReference type="ARBA" id="ARBA00023288"/>
    </source>
</evidence>
<comment type="subcellular location">
    <subcellularLocation>
        <location evidence="1">Cell membrane</location>
        <topology evidence="1">Lipid-anchor</topology>
        <topology evidence="1">GPI-anchor</topology>
    </subcellularLocation>
</comment>